<dbReference type="SUPFAM" id="SSF50331">
    <property type="entry name" value="MOP-like"/>
    <property type="match status" value="1"/>
</dbReference>
<keyword evidence="5" id="KW-1185">Reference proteome</keyword>
<accession>A0A1I2VMB7</accession>
<sequence length="69" mass="7017">MKISARNTLKGKVVSVEKGATTAHVKIEVADGTVITASITNESVDSLGLTVGGQAYAVVKASDVMIAVD</sequence>
<organism evidence="4 5">
    <name type="scientific">Methylobacterium gossipiicola</name>
    <dbReference type="NCBI Taxonomy" id="582675"/>
    <lineage>
        <taxon>Bacteria</taxon>
        <taxon>Pseudomonadati</taxon>
        <taxon>Pseudomonadota</taxon>
        <taxon>Alphaproteobacteria</taxon>
        <taxon>Hyphomicrobiales</taxon>
        <taxon>Methylobacteriaceae</taxon>
        <taxon>Methylobacterium</taxon>
    </lineage>
</organism>
<dbReference type="AlphaFoldDB" id="A0A1I2VMB7"/>
<dbReference type="InterPro" id="IPR008995">
    <property type="entry name" value="Mo/tungstate-bd_C_term_dom"/>
</dbReference>
<proteinExistence type="predicted"/>
<protein>
    <submittedName>
        <fullName evidence="4">Molybdenum-pterin binding domain-containing protein</fullName>
    </submittedName>
</protein>
<dbReference type="InterPro" id="IPR005116">
    <property type="entry name" value="Transp-assoc_OB_typ1"/>
</dbReference>
<name>A0A1I2VMB7_9HYPH</name>
<evidence type="ECO:0000313" key="5">
    <source>
        <dbReference type="Proteomes" id="UP000199229"/>
    </source>
</evidence>
<dbReference type="RefSeq" id="WP_091972771.1">
    <property type="nucleotide sequence ID" value="NZ_FOPM01000015.1"/>
</dbReference>
<dbReference type="PROSITE" id="PS51866">
    <property type="entry name" value="MOP"/>
    <property type="match status" value="1"/>
</dbReference>
<dbReference type="InterPro" id="IPR004606">
    <property type="entry name" value="Mop_domain"/>
</dbReference>
<dbReference type="STRING" id="582675.SAMN05192565_11598"/>
<dbReference type="OrthoDB" id="122515at2"/>
<dbReference type="NCBIfam" id="TIGR00638">
    <property type="entry name" value="Mop"/>
    <property type="match status" value="1"/>
</dbReference>
<reference evidence="5" key="1">
    <citation type="submission" date="2016-10" db="EMBL/GenBank/DDBJ databases">
        <authorList>
            <person name="Varghese N."/>
            <person name="Submissions S."/>
        </authorList>
    </citation>
    <scope>NUCLEOTIDE SEQUENCE [LARGE SCALE GENOMIC DNA]</scope>
    <source>
        <strain evidence="5">Gh-105</strain>
    </source>
</reference>
<feature type="domain" description="Mop" evidence="3">
    <location>
        <begin position="2"/>
        <end position="68"/>
    </location>
</feature>
<evidence type="ECO:0000313" key="4">
    <source>
        <dbReference type="EMBL" id="SFG89559.1"/>
    </source>
</evidence>
<dbReference type="Gene3D" id="2.40.50.100">
    <property type="match status" value="1"/>
</dbReference>
<evidence type="ECO:0000256" key="1">
    <source>
        <dbReference type="ARBA" id="ARBA00022505"/>
    </source>
</evidence>
<keyword evidence="1 2" id="KW-0500">Molybdenum</keyword>
<dbReference type="EMBL" id="FOPM01000015">
    <property type="protein sequence ID" value="SFG89559.1"/>
    <property type="molecule type" value="Genomic_DNA"/>
</dbReference>
<dbReference type="GO" id="GO:0015689">
    <property type="term" value="P:molybdate ion transport"/>
    <property type="evidence" value="ECO:0007669"/>
    <property type="project" value="InterPro"/>
</dbReference>
<evidence type="ECO:0000256" key="2">
    <source>
        <dbReference type="PROSITE-ProRule" id="PRU01213"/>
    </source>
</evidence>
<dbReference type="Proteomes" id="UP000199229">
    <property type="component" value="Unassembled WGS sequence"/>
</dbReference>
<dbReference type="Pfam" id="PF03459">
    <property type="entry name" value="TOBE"/>
    <property type="match status" value="1"/>
</dbReference>
<gene>
    <name evidence="4" type="ORF">SAMN05192565_11598</name>
</gene>
<evidence type="ECO:0000259" key="3">
    <source>
        <dbReference type="PROSITE" id="PS51866"/>
    </source>
</evidence>